<evidence type="ECO:0000313" key="3">
    <source>
        <dbReference type="Proteomes" id="UP000197596"/>
    </source>
</evidence>
<dbReference type="Proteomes" id="UP000197596">
    <property type="component" value="Unassembled WGS sequence"/>
</dbReference>
<gene>
    <name evidence="2" type="ORF">CEJ42_16195</name>
</gene>
<name>A0A246WP64_9BURK</name>
<proteinExistence type="predicted"/>
<dbReference type="EMBL" id="NJGU01000008">
    <property type="protein sequence ID" value="OWY28159.1"/>
    <property type="molecule type" value="Genomic_DNA"/>
</dbReference>
<evidence type="ECO:0000313" key="2">
    <source>
        <dbReference type="EMBL" id="OWY28159.1"/>
    </source>
</evidence>
<evidence type="ECO:0000256" key="1">
    <source>
        <dbReference type="SAM" id="MobiDB-lite"/>
    </source>
</evidence>
<dbReference type="AlphaFoldDB" id="A0A246WP64"/>
<accession>A0A246WP64</accession>
<protein>
    <submittedName>
        <fullName evidence="2">Uncharacterized protein</fullName>
    </submittedName>
</protein>
<organism evidence="2 3">
    <name type="scientific">Herbaspirillum robiniae</name>
    <dbReference type="NCBI Taxonomy" id="2014887"/>
    <lineage>
        <taxon>Bacteria</taxon>
        <taxon>Pseudomonadati</taxon>
        <taxon>Pseudomonadota</taxon>
        <taxon>Betaproteobacteria</taxon>
        <taxon>Burkholderiales</taxon>
        <taxon>Oxalobacteraceae</taxon>
        <taxon>Herbaspirillum</taxon>
    </lineage>
</organism>
<feature type="compositionally biased region" description="Polar residues" evidence="1">
    <location>
        <begin position="25"/>
        <end position="40"/>
    </location>
</feature>
<feature type="region of interest" description="Disordered" evidence="1">
    <location>
        <begin position="22"/>
        <end position="84"/>
    </location>
</feature>
<comment type="caution">
    <text evidence="2">The sequence shown here is derived from an EMBL/GenBank/DDBJ whole genome shotgun (WGS) entry which is preliminary data.</text>
</comment>
<reference evidence="2 3" key="1">
    <citation type="submission" date="2017-06" db="EMBL/GenBank/DDBJ databases">
        <title>Herbaspirillum phytohormonus sp. nov., isolated from the root nodule of Robinia pseudoacacia in lead-zinc mine.</title>
        <authorList>
            <person name="Fan M."/>
            <person name="Lin Y."/>
        </authorList>
    </citation>
    <scope>NUCLEOTIDE SEQUENCE [LARGE SCALE GENOMIC DNA]</scope>
    <source>
        <strain evidence="2 3">HZ10</strain>
    </source>
</reference>
<sequence>MKARYPDGKQALRGLACNFEEMNMREQTNQQKSGKSSNETHYQEEREGKQGTMGGQTPLHAPAGVQKPGPGGVLTEEGKIKKDQ</sequence>